<evidence type="ECO:0000256" key="2">
    <source>
        <dbReference type="ARBA" id="ARBA00022723"/>
    </source>
</evidence>
<dbReference type="GO" id="GO:0008270">
    <property type="term" value="F:zinc ion binding"/>
    <property type="evidence" value="ECO:0007669"/>
    <property type="project" value="UniProtKB-KW"/>
</dbReference>
<dbReference type="SUPFAM" id="SSF57667">
    <property type="entry name" value="beta-beta-alpha zinc fingers"/>
    <property type="match status" value="3"/>
</dbReference>
<feature type="domain" description="C2H2-type" evidence="10">
    <location>
        <begin position="266"/>
        <end position="294"/>
    </location>
</feature>
<evidence type="ECO:0000256" key="6">
    <source>
        <dbReference type="ARBA" id="ARBA00023015"/>
    </source>
</evidence>
<dbReference type="EMBL" id="JBEHCU010014176">
    <property type="protein sequence ID" value="KAL1373612.1"/>
    <property type="molecule type" value="Genomic_DNA"/>
</dbReference>
<dbReference type="Pfam" id="PF00096">
    <property type="entry name" value="zf-C2H2"/>
    <property type="match status" value="2"/>
</dbReference>
<evidence type="ECO:0000256" key="7">
    <source>
        <dbReference type="ARBA" id="ARBA00023163"/>
    </source>
</evidence>
<reference evidence="11 12" key="1">
    <citation type="submission" date="2024-05" db="EMBL/GenBank/DDBJ databases">
        <title>Culex pipiens pipiens assembly and annotation.</title>
        <authorList>
            <person name="Alout H."/>
            <person name="Durand T."/>
        </authorList>
    </citation>
    <scope>NUCLEOTIDE SEQUENCE [LARGE SCALE GENOMIC DNA]</scope>
    <source>
        <strain evidence="11">HA-2024</strain>
        <tissue evidence="11">Whole body</tissue>
    </source>
</reference>
<proteinExistence type="predicted"/>
<dbReference type="PROSITE" id="PS00028">
    <property type="entry name" value="ZINC_FINGER_C2H2_1"/>
    <property type="match status" value="3"/>
</dbReference>
<keyword evidence="4 9" id="KW-0863">Zinc-finger</keyword>
<dbReference type="InterPro" id="IPR050636">
    <property type="entry name" value="C2H2-ZF_domain-containing"/>
</dbReference>
<keyword evidence="6" id="KW-0805">Transcription regulation</keyword>
<organism evidence="11 12">
    <name type="scientific">Culex pipiens pipiens</name>
    <name type="common">Northern house mosquito</name>
    <dbReference type="NCBI Taxonomy" id="38569"/>
    <lineage>
        <taxon>Eukaryota</taxon>
        <taxon>Metazoa</taxon>
        <taxon>Ecdysozoa</taxon>
        <taxon>Arthropoda</taxon>
        <taxon>Hexapoda</taxon>
        <taxon>Insecta</taxon>
        <taxon>Pterygota</taxon>
        <taxon>Neoptera</taxon>
        <taxon>Endopterygota</taxon>
        <taxon>Diptera</taxon>
        <taxon>Nematocera</taxon>
        <taxon>Culicoidea</taxon>
        <taxon>Culicidae</taxon>
        <taxon>Culicinae</taxon>
        <taxon>Culicini</taxon>
        <taxon>Culex</taxon>
        <taxon>Culex</taxon>
    </lineage>
</organism>
<evidence type="ECO:0000256" key="1">
    <source>
        <dbReference type="ARBA" id="ARBA00004123"/>
    </source>
</evidence>
<dbReference type="PANTHER" id="PTHR47772:SF1">
    <property type="entry name" value="ZINC FINGER PROTEIN 200"/>
    <property type="match status" value="1"/>
</dbReference>
<evidence type="ECO:0000313" key="11">
    <source>
        <dbReference type="EMBL" id="KAL1373612.1"/>
    </source>
</evidence>
<accession>A0ABD1CB49</accession>
<dbReference type="Proteomes" id="UP001562425">
    <property type="component" value="Unassembled WGS sequence"/>
</dbReference>
<evidence type="ECO:0000256" key="4">
    <source>
        <dbReference type="ARBA" id="ARBA00022771"/>
    </source>
</evidence>
<keyword evidence="12" id="KW-1185">Reference proteome</keyword>
<feature type="domain" description="C2H2-type" evidence="10">
    <location>
        <begin position="325"/>
        <end position="353"/>
    </location>
</feature>
<keyword evidence="5" id="KW-0862">Zinc</keyword>
<dbReference type="AlphaFoldDB" id="A0ABD1CB49"/>
<keyword evidence="3" id="KW-0677">Repeat</keyword>
<dbReference type="PROSITE" id="PS50157">
    <property type="entry name" value="ZINC_FINGER_C2H2_2"/>
    <property type="match status" value="4"/>
</dbReference>
<keyword evidence="2" id="KW-0479">Metal-binding</keyword>
<evidence type="ECO:0000256" key="9">
    <source>
        <dbReference type="PROSITE-ProRule" id="PRU00042"/>
    </source>
</evidence>
<dbReference type="InterPro" id="IPR013087">
    <property type="entry name" value="Znf_C2H2_type"/>
</dbReference>
<evidence type="ECO:0000256" key="3">
    <source>
        <dbReference type="ARBA" id="ARBA00022737"/>
    </source>
</evidence>
<evidence type="ECO:0000256" key="8">
    <source>
        <dbReference type="ARBA" id="ARBA00023242"/>
    </source>
</evidence>
<keyword evidence="7" id="KW-0804">Transcription</keyword>
<sequence length="379" mass="43595">MNAPSFCAFCLRTRLSHMKLHKQVAGCSAEQRQCFALILGYDFQLECFAVCRPCWKLMELLQDFRLRCLKANNLVERISRGMLPGIYEDDGWFSDNTWAKIESFRAVIQQQIVQIEKMEVTAGEFDCNGDLEATEEYDEIKIEPVEIQDEVVESNLECEQTLQSNSVLEFESSVDSNLTSCNLCEATFTEHKQLITHLVLHSRAQNLVTCRVKCAKTFSSKSHRLRHEKTCAKVYRKCPLCEEQLDLGQELLYEHYSLVHPAELKHPCTKCDKRFLNQDQLNSHEKVAHAEGRIDVPCPECGIMFAEAKDLIVHTKRIHSELWLFQCDQCGKRHRDKQSLATHMAEDHAKLAPEVAVPPAMVRMCERKANPKRAMDKES</sequence>
<protein>
    <recommendedName>
        <fullName evidence="10">C2H2-type domain-containing protein</fullName>
    </recommendedName>
</protein>
<dbReference type="SMART" id="SM00355">
    <property type="entry name" value="ZnF_C2H2"/>
    <property type="match status" value="5"/>
</dbReference>
<evidence type="ECO:0000313" key="12">
    <source>
        <dbReference type="Proteomes" id="UP001562425"/>
    </source>
</evidence>
<feature type="domain" description="C2H2-type" evidence="10">
    <location>
        <begin position="296"/>
        <end position="320"/>
    </location>
</feature>
<dbReference type="GO" id="GO:0005634">
    <property type="term" value="C:nucleus"/>
    <property type="evidence" value="ECO:0007669"/>
    <property type="project" value="UniProtKB-SubCell"/>
</dbReference>
<keyword evidence="8" id="KW-0539">Nucleus</keyword>
<comment type="caution">
    <text evidence="11">The sequence shown here is derived from an EMBL/GenBank/DDBJ whole genome shotgun (WGS) entry which is preliminary data.</text>
</comment>
<name>A0ABD1CB49_CULPP</name>
<evidence type="ECO:0000259" key="10">
    <source>
        <dbReference type="PROSITE" id="PS50157"/>
    </source>
</evidence>
<gene>
    <name evidence="11" type="ORF">pipiens_018572</name>
</gene>
<dbReference type="Gene3D" id="3.30.160.60">
    <property type="entry name" value="Classic Zinc Finger"/>
    <property type="match status" value="3"/>
</dbReference>
<comment type="subcellular location">
    <subcellularLocation>
        <location evidence="1">Nucleus</location>
    </subcellularLocation>
</comment>
<dbReference type="InterPro" id="IPR036236">
    <property type="entry name" value="Znf_C2H2_sf"/>
</dbReference>
<dbReference type="PANTHER" id="PTHR47772">
    <property type="entry name" value="ZINC FINGER PROTEIN 200"/>
    <property type="match status" value="1"/>
</dbReference>
<feature type="domain" description="C2H2-type" evidence="10">
    <location>
        <begin position="179"/>
        <end position="206"/>
    </location>
</feature>
<feature type="non-terminal residue" evidence="11">
    <location>
        <position position="379"/>
    </location>
</feature>
<evidence type="ECO:0000256" key="5">
    <source>
        <dbReference type="ARBA" id="ARBA00022833"/>
    </source>
</evidence>